<proteinExistence type="predicted"/>
<dbReference type="OrthoDB" id="2677552at2759"/>
<protein>
    <submittedName>
        <fullName evidence="1">Uncharacterized protein</fullName>
    </submittedName>
</protein>
<name>A0A9P7AP55_9AGAM</name>
<dbReference type="AlphaFoldDB" id="A0A9P7AP55"/>
<accession>A0A9P7AP55</accession>
<dbReference type="EMBL" id="JABBWE010000031">
    <property type="protein sequence ID" value="KAG1793278.1"/>
    <property type="molecule type" value="Genomic_DNA"/>
</dbReference>
<dbReference type="RefSeq" id="XP_041159734.1">
    <property type="nucleotide sequence ID" value="XM_041306656.1"/>
</dbReference>
<evidence type="ECO:0000313" key="1">
    <source>
        <dbReference type="EMBL" id="KAG1793278.1"/>
    </source>
</evidence>
<evidence type="ECO:0000313" key="2">
    <source>
        <dbReference type="Proteomes" id="UP000719766"/>
    </source>
</evidence>
<keyword evidence="2" id="KW-1185">Reference proteome</keyword>
<comment type="caution">
    <text evidence="1">The sequence shown here is derived from an EMBL/GenBank/DDBJ whole genome shotgun (WGS) entry which is preliminary data.</text>
</comment>
<reference evidence="1" key="1">
    <citation type="journal article" date="2020" name="New Phytol.">
        <title>Comparative genomics reveals dynamic genome evolution in host specialist ectomycorrhizal fungi.</title>
        <authorList>
            <person name="Lofgren L.A."/>
            <person name="Nguyen N.H."/>
            <person name="Vilgalys R."/>
            <person name="Ruytinx J."/>
            <person name="Liao H.L."/>
            <person name="Branco S."/>
            <person name="Kuo A."/>
            <person name="LaButti K."/>
            <person name="Lipzen A."/>
            <person name="Andreopoulos W."/>
            <person name="Pangilinan J."/>
            <person name="Riley R."/>
            <person name="Hundley H."/>
            <person name="Na H."/>
            <person name="Barry K."/>
            <person name="Grigoriev I.V."/>
            <person name="Stajich J.E."/>
            <person name="Kennedy P.G."/>
        </authorList>
    </citation>
    <scope>NUCLEOTIDE SEQUENCE</scope>
    <source>
        <strain evidence="1">S12</strain>
    </source>
</reference>
<dbReference type="GeneID" id="64600420"/>
<organism evidence="1 2">
    <name type="scientific">Suillus plorans</name>
    <dbReference type="NCBI Taxonomy" id="116603"/>
    <lineage>
        <taxon>Eukaryota</taxon>
        <taxon>Fungi</taxon>
        <taxon>Dikarya</taxon>
        <taxon>Basidiomycota</taxon>
        <taxon>Agaricomycotina</taxon>
        <taxon>Agaricomycetes</taxon>
        <taxon>Agaricomycetidae</taxon>
        <taxon>Boletales</taxon>
        <taxon>Suillineae</taxon>
        <taxon>Suillaceae</taxon>
        <taxon>Suillus</taxon>
    </lineage>
</organism>
<sequence>MTWLWDAFTTVDKSDIVKKAFEMCRVRTFNLLYESLTSYAVREKLRNLKVDDPQFWDELTSHTPQETKDSTPTENENDTEILGEAAETDSTDPSNDTDVPCVSVIADMLGNVSSVQGVEKLNERLISRADAESMEFVVDIGAVKDTDYKPDTQVVLGRGKRKKKENTLYSHLFWCHHNKGE</sequence>
<dbReference type="Proteomes" id="UP000719766">
    <property type="component" value="Unassembled WGS sequence"/>
</dbReference>
<gene>
    <name evidence="1" type="ORF">HD556DRAFT_1443709</name>
</gene>